<sequence length="94" mass="10571">MKKNVLFISSSIGLGHAARDLAITREIKKRNPDIEISWLAGDPACRIIEEAGEYLLPECELLGKDSYLAEKVSKGYGLNANKYLFRVLLEWIFG</sequence>
<reference evidence="1 2" key="1">
    <citation type="submission" date="2016-04" db="EMBL/GenBank/DDBJ databases">
        <title>Genome sequence of Clostridium magnum DSM 2767.</title>
        <authorList>
            <person name="Poehlein A."/>
            <person name="Uhlig R."/>
            <person name="Fischer R."/>
            <person name="Bahl H."/>
            <person name="Daniel R."/>
        </authorList>
    </citation>
    <scope>NUCLEOTIDE SEQUENCE [LARGE SCALE GENOMIC DNA]</scope>
    <source>
        <strain evidence="1 2">DSM 2767</strain>
    </source>
</reference>
<accession>A0A162SV11</accession>
<dbReference type="AlphaFoldDB" id="A0A162SV11"/>
<comment type="caution">
    <text evidence="1">The sequence shown here is derived from an EMBL/GenBank/DDBJ whole genome shotgun (WGS) entry which is preliminary data.</text>
</comment>
<organism evidence="1 2">
    <name type="scientific">Clostridium magnum DSM 2767</name>
    <dbReference type="NCBI Taxonomy" id="1121326"/>
    <lineage>
        <taxon>Bacteria</taxon>
        <taxon>Bacillati</taxon>
        <taxon>Bacillota</taxon>
        <taxon>Clostridia</taxon>
        <taxon>Eubacteriales</taxon>
        <taxon>Clostridiaceae</taxon>
        <taxon>Clostridium</taxon>
    </lineage>
</organism>
<protein>
    <recommendedName>
        <fullName evidence="3">Processive diacylglycerol beta-glucosyltransferase</fullName>
    </recommendedName>
</protein>
<dbReference type="PATRIC" id="fig|1121326.3.peg.1694"/>
<dbReference type="STRING" id="1121326.CLMAG_17130"/>
<keyword evidence="2" id="KW-1185">Reference proteome</keyword>
<evidence type="ECO:0000313" key="1">
    <source>
        <dbReference type="EMBL" id="KZL91907.1"/>
    </source>
</evidence>
<evidence type="ECO:0000313" key="2">
    <source>
        <dbReference type="Proteomes" id="UP000076603"/>
    </source>
</evidence>
<name>A0A162SV11_9CLOT</name>
<dbReference type="EMBL" id="LWAE01000002">
    <property type="protein sequence ID" value="KZL91907.1"/>
    <property type="molecule type" value="Genomic_DNA"/>
</dbReference>
<dbReference type="Proteomes" id="UP000076603">
    <property type="component" value="Unassembled WGS sequence"/>
</dbReference>
<proteinExistence type="predicted"/>
<gene>
    <name evidence="1" type="ORF">CLMAG_17130</name>
</gene>
<evidence type="ECO:0008006" key="3">
    <source>
        <dbReference type="Google" id="ProtNLM"/>
    </source>
</evidence>